<protein>
    <submittedName>
        <fullName evidence="8">Uncharacterized protein</fullName>
    </submittedName>
</protein>
<dbReference type="PROSITE" id="PS01099">
    <property type="entry name" value="COMPLEX1_24K"/>
    <property type="match status" value="1"/>
</dbReference>
<dbReference type="InterPro" id="IPR041921">
    <property type="entry name" value="NuoE_N"/>
</dbReference>
<dbReference type="SUPFAM" id="SSF52833">
    <property type="entry name" value="Thioredoxin-like"/>
    <property type="match status" value="1"/>
</dbReference>
<dbReference type="GO" id="GO:0051537">
    <property type="term" value="F:2 iron, 2 sulfur cluster binding"/>
    <property type="evidence" value="ECO:0007669"/>
    <property type="project" value="UniProtKB-KW"/>
</dbReference>
<evidence type="ECO:0000256" key="2">
    <source>
        <dbReference type="ARBA" id="ARBA00022714"/>
    </source>
</evidence>
<comment type="cofactor">
    <cofactor evidence="6">
        <name>[2Fe-2S] cluster</name>
        <dbReference type="ChEBI" id="CHEBI:190135"/>
    </cofactor>
</comment>
<dbReference type="GO" id="GO:0005739">
    <property type="term" value="C:mitochondrion"/>
    <property type="evidence" value="ECO:0007669"/>
    <property type="project" value="GOC"/>
</dbReference>
<sequence>MNKIAEVLEIHPMRVYEVATFYTMFNRQKKGKFHLQVCGTTPCMVRGSDEVFRAIKDYCGIEPGQTSNDSFFTCDEVECLAACANAPMMQINNEEVYEDLNYENTKQLLENLKNGTAKPGPQIARNCCHITHGFFVVTIITIIVVIVCSHVSLWIQKAEGPLGRTCLKDGIPPPTCRDFDKLKKDLEQQQAAQKK</sequence>
<keyword evidence="7" id="KW-0472">Membrane</keyword>
<dbReference type="InterPro" id="IPR042128">
    <property type="entry name" value="NuoE_dom"/>
</dbReference>
<feature type="transmembrane region" description="Helical" evidence="7">
    <location>
        <begin position="133"/>
        <end position="155"/>
    </location>
</feature>
<evidence type="ECO:0000256" key="6">
    <source>
        <dbReference type="ARBA" id="ARBA00034078"/>
    </source>
</evidence>
<organism evidence="8 9">
    <name type="scientific">Reticulomyxa filosa</name>
    <dbReference type="NCBI Taxonomy" id="46433"/>
    <lineage>
        <taxon>Eukaryota</taxon>
        <taxon>Sar</taxon>
        <taxon>Rhizaria</taxon>
        <taxon>Retaria</taxon>
        <taxon>Foraminifera</taxon>
        <taxon>Monothalamids</taxon>
        <taxon>Reticulomyxidae</taxon>
        <taxon>Reticulomyxa</taxon>
    </lineage>
</organism>
<dbReference type="CDD" id="cd03064">
    <property type="entry name" value="TRX_Fd_NuoE"/>
    <property type="match status" value="1"/>
</dbReference>
<evidence type="ECO:0000313" key="9">
    <source>
        <dbReference type="Proteomes" id="UP000023152"/>
    </source>
</evidence>
<keyword evidence="2" id="KW-0001">2Fe-2S</keyword>
<evidence type="ECO:0000256" key="4">
    <source>
        <dbReference type="ARBA" id="ARBA00023004"/>
    </source>
</evidence>
<dbReference type="OrthoDB" id="10254187at2759"/>
<accession>X6PDD5</accession>
<dbReference type="AlphaFoldDB" id="X6PDD5"/>
<keyword evidence="5" id="KW-0411">Iron-sulfur</keyword>
<comment type="caution">
    <text evidence="8">The sequence shown here is derived from an EMBL/GenBank/DDBJ whole genome shotgun (WGS) entry which is preliminary data.</text>
</comment>
<evidence type="ECO:0000313" key="8">
    <source>
        <dbReference type="EMBL" id="ETO36069.1"/>
    </source>
</evidence>
<keyword evidence="3" id="KW-0479">Metal-binding</keyword>
<evidence type="ECO:0000256" key="7">
    <source>
        <dbReference type="SAM" id="Phobius"/>
    </source>
</evidence>
<proteinExistence type="inferred from homology"/>
<dbReference type="Gene3D" id="3.40.30.10">
    <property type="entry name" value="Glutaredoxin"/>
    <property type="match status" value="1"/>
</dbReference>
<dbReference type="EMBL" id="ASPP01001022">
    <property type="protein sequence ID" value="ETO36069.1"/>
    <property type="molecule type" value="Genomic_DNA"/>
</dbReference>
<evidence type="ECO:0000256" key="3">
    <source>
        <dbReference type="ARBA" id="ARBA00022723"/>
    </source>
</evidence>
<keyword evidence="7" id="KW-1133">Transmembrane helix</keyword>
<keyword evidence="4" id="KW-0408">Iron</keyword>
<dbReference type="PANTHER" id="PTHR10371">
    <property type="entry name" value="NADH DEHYDROGENASE UBIQUINONE FLAVOPROTEIN 2, MITOCHONDRIAL"/>
    <property type="match status" value="1"/>
</dbReference>
<dbReference type="InterPro" id="IPR036249">
    <property type="entry name" value="Thioredoxin-like_sf"/>
</dbReference>
<dbReference type="FunFam" id="3.40.30.10:FF:000022">
    <property type="entry name" value="NADH dehydrogenase flavoprotein 2, mitochondrial"/>
    <property type="match status" value="1"/>
</dbReference>
<name>X6PDD5_RETFI</name>
<evidence type="ECO:0000256" key="5">
    <source>
        <dbReference type="ARBA" id="ARBA00023014"/>
    </source>
</evidence>
<dbReference type="InterPro" id="IPR002023">
    <property type="entry name" value="NuoE-like"/>
</dbReference>
<dbReference type="PANTHER" id="PTHR10371:SF3">
    <property type="entry name" value="NADH DEHYDROGENASE [UBIQUINONE] FLAVOPROTEIN 2, MITOCHONDRIAL"/>
    <property type="match status" value="1"/>
</dbReference>
<keyword evidence="7" id="KW-0812">Transmembrane</keyword>
<reference evidence="8 9" key="1">
    <citation type="journal article" date="2013" name="Curr. Biol.">
        <title>The Genome of the Foraminiferan Reticulomyxa filosa.</title>
        <authorList>
            <person name="Glockner G."/>
            <person name="Hulsmann N."/>
            <person name="Schleicher M."/>
            <person name="Noegel A.A."/>
            <person name="Eichinger L."/>
            <person name="Gallinger C."/>
            <person name="Pawlowski J."/>
            <person name="Sierra R."/>
            <person name="Euteneuer U."/>
            <person name="Pillet L."/>
            <person name="Moustafa A."/>
            <person name="Platzer M."/>
            <person name="Groth M."/>
            <person name="Szafranski K."/>
            <person name="Schliwa M."/>
        </authorList>
    </citation>
    <scope>NUCLEOTIDE SEQUENCE [LARGE SCALE GENOMIC DNA]</scope>
</reference>
<dbReference type="GO" id="GO:0046872">
    <property type="term" value="F:metal ion binding"/>
    <property type="evidence" value="ECO:0007669"/>
    <property type="project" value="UniProtKB-KW"/>
</dbReference>
<comment type="similarity">
    <text evidence="1">Belongs to the complex I 24 kDa subunit family.</text>
</comment>
<dbReference type="Proteomes" id="UP000023152">
    <property type="component" value="Unassembled WGS sequence"/>
</dbReference>
<keyword evidence="9" id="KW-1185">Reference proteome</keyword>
<dbReference type="OMA" id="QFHLTPR"/>
<dbReference type="Gene3D" id="1.10.10.1590">
    <property type="entry name" value="NADH-quinone oxidoreductase subunit E"/>
    <property type="match status" value="1"/>
</dbReference>
<gene>
    <name evidence="8" type="ORF">RFI_00991</name>
</gene>
<dbReference type="Pfam" id="PF01257">
    <property type="entry name" value="2Fe-2S_thioredx"/>
    <property type="match status" value="1"/>
</dbReference>
<dbReference type="GO" id="GO:0003954">
    <property type="term" value="F:NADH dehydrogenase activity"/>
    <property type="evidence" value="ECO:0007669"/>
    <property type="project" value="TreeGrafter"/>
</dbReference>
<evidence type="ECO:0000256" key="1">
    <source>
        <dbReference type="ARBA" id="ARBA00010643"/>
    </source>
</evidence>
<dbReference type="GO" id="GO:0006120">
    <property type="term" value="P:mitochondrial electron transport, NADH to ubiquinone"/>
    <property type="evidence" value="ECO:0007669"/>
    <property type="project" value="TreeGrafter"/>
</dbReference>